<gene>
    <name evidence="1" type="ORF">F4V44_12895</name>
</gene>
<proteinExistence type="predicted"/>
<sequence>MKMKILEKDIRIQYLTGIEPDTYETMCYVTNDYWWKVIIEALETHYSMEAYRVIDEEANVLHPIKE</sequence>
<comment type="caution">
    <text evidence="1">The sequence shown here is derived from an EMBL/GenBank/DDBJ whole genome shotgun (WGS) entry which is preliminary data.</text>
</comment>
<evidence type="ECO:0000313" key="1">
    <source>
        <dbReference type="EMBL" id="KAA9023558.1"/>
    </source>
</evidence>
<accession>A0A5J5HT69</accession>
<dbReference type="AlphaFoldDB" id="A0A5J5HT69"/>
<name>A0A5J5HT69_9BACI</name>
<dbReference type="Proteomes" id="UP000326671">
    <property type="component" value="Unassembled WGS sequence"/>
</dbReference>
<dbReference type="RefSeq" id="WP_150440435.1">
    <property type="nucleotide sequence ID" value="NZ_VYKL01000019.1"/>
</dbReference>
<keyword evidence="2" id="KW-1185">Reference proteome</keyword>
<evidence type="ECO:0000313" key="2">
    <source>
        <dbReference type="Proteomes" id="UP000326671"/>
    </source>
</evidence>
<reference evidence="1 2" key="1">
    <citation type="submission" date="2019-09" db="EMBL/GenBank/DDBJ databases">
        <title>Whole genome sequences of isolates from the Mars Exploration Rovers.</title>
        <authorList>
            <person name="Seuylemezian A."/>
            <person name="Vaishampayan P."/>
        </authorList>
    </citation>
    <scope>NUCLEOTIDE SEQUENCE [LARGE SCALE GENOMIC DNA]</scope>
    <source>
        <strain evidence="1 2">MER_TA_151</strain>
    </source>
</reference>
<dbReference type="OrthoDB" id="9932686at2"/>
<organism evidence="1 2">
    <name type="scientific">Niallia endozanthoxylica</name>
    <dbReference type="NCBI Taxonomy" id="2036016"/>
    <lineage>
        <taxon>Bacteria</taxon>
        <taxon>Bacillati</taxon>
        <taxon>Bacillota</taxon>
        <taxon>Bacilli</taxon>
        <taxon>Bacillales</taxon>
        <taxon>Bacillaceae</taxon>
        <taxon>Niallia</taxon>
    </lineage>
</organism>
<protein>
    <submittedName>
        <fullName evidence="1">Uncharacterized protein</fullName>
    </submittedName>
</protein>
<dbReference type="EMBL" id="VYKL01000019">
    <property type="protein sequence ID" value="KAA9023558.1"/>
    <property type="molecule type" value="Genomic_DNA"/>
</dbReference>